<name>A0A922INZ9_SCHHA</name>
<feature type="compositionally biased region" description="Low complexity" evidence="6">
    <location>
        <begin position="792"/>
        <end position="804"/>
    </location>
</feature>
<comment type="subcellular location">
    <subcellularLocation>
        <location evidence="1">Membrane</location>
        <topology evidence="1">Single-pass type I membrane protein</topology>
    </subcellularLocation>
</comment>
<dbReference type="KEGG" id="shx:MS3_00008086"/>
<dbReference type="AlphaFoldDB" id="A0A922INZ9"/>
<evidence type="ECO:0000313" key="10">
    <source>
        <dbReference type="Proteomes" id="UP000471633"/>
    </source>
</evidence>
<evidence type="ECO:0000256" key="2">
    <source>
        <dbReference type="ARBA" id="ARBA00023136"/>
    </source>
</evidence>
<gene>
    <name evidence="9" type="ORF">MS3_00008086</name>
</gene>
<reference evidence="9" key="3">
    <citation type="submission" date="2021-06" db="EMBL/GenBank/DDBJ databases">
        <title>Chromosome-level genome assembly for S. haematobium.</title>
        <authorList>
            <person name="Stroehlein A.J."/>
        </authorList>
    </citation>
    <scope>NUCLEOTIDE SEQUENCE</scope>
</reference>
<keyword evidence="10" id="KW-1185">Reference proteome</keyword>
<dbReference type="EMBL" id="AMPZ03000005">
    <property type="protein sequence ID" value="KAH9583792.1"/>
    <property type="molecule type" value="Genomic_DNA"/>
</dbReference>
<keyword evidence="5" id="KW-0393">Immunoglobulin domain</keyword>
<dbReference type="GO" id="GO:0098609">
    <property type="term" value="P:cell-cell adhesion"/>
    <property type="evidence" value="ECO:0007669"/>
    <property type="project" value="TreeGrafter"/>
</dbReference>
<feature type="region of interest" description="Disordered" evidence="6">
    <location>
        <begin position="792"/>
        <end position="813"/>
    </location>
</feature>
<evidence type="ECO:0000313" key="9">
    <source>
        <dbReference type="EMBL" id="KAH9583792.1"/>
    </source>
</evidence>
<keyword evidence="3" id="KW-1015">Disulfide bond</keyword>
<proteinExistence type="predicted"/>
<dbReference type="GO" id="GO:0005911">
    <property type="term" value="C:cell-cell junction"/>
    <property type="evidence" value="ECO:0007669"/>
    <property type="project" value="TreeGrafter"/>
</dbReference>
<evidence type="ECO:0000256" key="3">
    <source>
        <dbReference type="ARBA" id="ARBA00023157"/>
    </source>
</evidence>
<keyword evidence="4" id="KW-0325">Glycoprotein</keyword>
<feature type="domain" description="Ig-like" evidence="8">
    <location>
        <begin position="339"/>
        <end position="500"/>
    </location>
</feature>
<sequence length="841" mass="90980">MLHKLYSSIIHYCVFGLIYSLLLPLLLLLSIETSFISIWINGQSVNSLSNSASDTRQPRSPTRLGYLIRVGQSLNLTCPGDAVFYQWSLVDQPSQILSEEQFYTIKSATLKDSNRYICHAVHGYGRSSVEMSVRVIDFSSITAQHECAVGSKTGNVNTNGPCFLTSLTDRELNPTKSWGDHIIFDCDAVMTGTDGSLDNLIYQWEFISNVNNNINNNLRSVKQASNSGSDASNTIIHRQRLLVRAPSVVGTVSHNNYDNVNNKFDLSHFHESQLRIDKLTLDHNGEYQCTVRTRLATSGARGGGGGATMNNYHQIPPMITRKFRLTVKSRIDGSIIEGPHIINETVEAGRDAIFHCQVNPEEHRSSTIRWGKSIDINERLAYEAEGREVIQWAGGTFVVLPSVPTSLALNYNSNMPSDTLFSPKLSALRPSSSSSSALSSSSSSSSSSVAAALPSGAVATEVSSSQSSQLLLRQASQSDSGRYVCSVLTEAGRDDHKFVQISVVGGSLVQGHKLTGSSGTHRLTLYIAIPTTIFFICLCVVTYCLISRRTAHNRRASNVRHQRNYFNAVQQSQIKSSSVASGSSIGVCRNGGINGHTTITSDNRLRTSPTGTALGTTSIGYSSVNGTNSMNSCNNNNGPINTQLSTPNFQVNLHGTVPMIPGGYPVLIQSIGGSQQPVSSPFYSVPEARSLSTYGQNVSPVTTGNNSEFIMGNMNATTTNNSNSIACYPNGLIYPIQSGHIINSNVSNLASNSMFSSSPESSTSGINSKIEPVEGRLMFRPQPALINNYNLNSNTANSSSNNNSDTIRRFGQSTGINTSNYEMTITNTPSALSSYPNHVNT</sequence>
<dbReference type="RefSeq" id="XP_051067020.1">
    <property type="nucleotide sequence ID" value="XM_051216430.1"/>
</dbReference>
<dbReference type="CTD" id="24594981"/>
<dbReference type="PANTHER" id="PTHR11640">
    <property type="entry name" value="NEPHRIN"/>
    <property type="match status" value="1"/>
</dbReference>
<dbReference type="InterPro" id="IPR051275">
    <property type="entry name" value="Cell_adhesion_signaling"/>
</dbReference>
<evidence type="ECO:0000256" key="7">
    <source>
        <dbReference type="SAM" id="Phobius"/>
    </source>
</evidence>
<feature type="transmembrane region" description="Helical" evidence="7">
    <location>
        <begin position="523"/>
        <end position="546"/>
    </location>
</feature>
<evidence type="ECO:0000256" key="6">
    <source>
        <dbReference type="SAM" id="MobiDB-lite"/>
    </source>
</evidence>
<keyword evidence="7" id="KW-0812">Transmembrane</keyword>
<dbReference type="InterPro" id="IPR003598">
    <property type="entry name" value="Ig_sub2"/>
</dbReference>
<keyword evidence="7" id="KW-1133">Transmembrane helix</keyword>
<dbReference type="PANTHER" id="PTHR11640:SF31">
    <property type="entry name" value="IRREGULAR CHIASM C-ROUGHEST PROTEIN-RELATED"/>
    <property type="match status" value="1"/>
</dbReference>
<dbReference type="PROSITE" id="PS50835">
    <property type="entry name" value="IG_LIKE"/>
    <property type="match status" value="1"/>
</dbReference>
<dbReference type="Proteomes" id="UP000471633">
    <property type="component" value="Unassembled WGS sequence"/>
</dbReference>
<organism evidence="9 10">
    <name type="scientific">Schistosoma haematobium</name>
    <name type="common">Blood fluke</name>
    <dbReference type="NCBI Taxonomy" id="6185"/>
    <lineage>
        <taxon>Eukaryota</taxon>
        <taxon>Metazoa</taxon>
        <taxon>Spiralia</taxon>
        <taxon>Lophotrochozoa</taxon>
        <taxon>Platyhelminthes</taxon>
        <taxon>Trematoda</taxon>
        <taxon>Digenea</taxon>
        <taxon>Strigeidida</taxon>
        <taxon>Schistosomatoidea</taxon>
        <taxon>Schistosomatidae</taxon>
        <taxon>Schistosoma</taxon>
    </lineage>
</organism>
<reference evidence="9" key="2">
    <citation type="journal article" date="2019" name="Gigascience">
        <title>High-quality Schistosoma haematobium genome achieved by single-molecule and long-range sequencing.</title>
        <authorList>
            <person name="Stroehlein A.J."/>
            <person name="Korhonen P.K."/>
            <person name="Chong T.M."/>
            <person name="Lim Y.L."/>
            <person name="Chan K.G."/>
            <person name="Webster B."/>
            <person name="Rollinson D."/>
            <person name="Brindley P.J."/>
            <person name="Gasser R.B."/>
            <person name="Young N.D."/>
        </authorList>
    </citation>
    <scope>NUCLEOTIDE SEQUENCE</scope>
</reference>
<dbReference type="GO" id="GO:0050839">
    <property type="term" value="F:cell adhesion molecule binding"/>
    <property type="evidence" value="ECO:0007669"/>
    <property type="project" value="TreeGrafter"/>
</dbReference>
<evidence type="ECO:0000256" key="1">
    <source>
        <dbReference type="ARBA" id="ARBA00004479"/>
    </source>
</evidence>
<dbReference type="InterPro" id="IPR007110">
    <property type="entry name" value="Ig-like_dom"/>
</dbReference>
<evidence type="ECO:0000259" key="8">
    <source>
        <dbReference type="PROSITE" id="PS50835"/>
    </source>
</evidence>
<accession>A0A922INZ9</accession>
<dbReference type="GeneID" id="24594981"/>
<protein>
    <recommendedName>
        <fullName evidence="8">Ig-like domain-containing protein</fullName>
    </recommendedName>
</protein>
<keyword evidence="2 7" id="KW-0472">Membrane</keyword>
<dbReference type="SMART" id="SM00408">
    <property type="entry name" value="IGc2"/>
    <property type="match status" value="2"/>
</dbReference>
<evidence type="ECO:0000256" key="4">
    <source>
        <dbReference type="ARBA" id="ARBA00023180"/>
    </source>
</evidence>
<dbReference type="SMART" id="SM00409">
    <property type="entry name" value="IG"/>
    <property type="match status" value="3"/>
</dbReference>
<dbReference type="InterPro" id="IPR013783">
    <property type="entry name" value="Ig-like_fold"/>
</dbReference>
<dbReference type="GO" id="GO:0005886">
    <property type="term" value="C:plasma membrane"/>
    <property type="evidence" value="ECO:0007669"/>
    <property type="project" value="TreeGrafter"/>
</dbReference>
<reference evidence="9" key="1">
    <citation type="journal article" date="2012" name="Nat. Genet.">
        <title>Whole-genome sequence of Schistosoma haematobium.</title>
        <authorList>
            <person name="Young N.D."/>
            <person name="Jex A.R."/>
            <person name="Li B."/>
            <person name="Liu S."/>
            <person name="Yang L."/>
            <person name="Xiong Z."/>
            <person name="Li Y."/>
            <person name="Cantacessi C."/>
            <person name="Hall R.S."/>
            <person name="Xu X."/>
            <person name="Chen F."/>
            <person name="Wu X."/>
            <person name="Zerlotini A."/>
            <person name="Oliveira G."/>
            <person name="Hofmann A."/>
            <person name="Zhang G."/>
            <person name="Fang X."/>
            <person name="Kang Y."/>
            <person name="Campbell B.E."/>
            <person name="Loukas A."/>
            <person name="Ranganathan S."/>
            <person name="Rollinson D."/>
            <person name="Rinaldi G."/>
            <person name="Brindley P.J."/>
            <person name="Yang H."/>
            <person name="Wang J."/>
            <person name="Wang J."/>
            <person name="Gasser R.B."/>
        </authorList>
    </citation>
    <scope>NUCLEOTIDE SEQUENCE</scope>
</reference>
<reference evidence="9" key="4">
    <citation type="journal article" date="2022" name="PLoS Pathog.">
        <title>Chromosome-level genome of Schistosoma haematobium underpins genome-wide explorations of molecular variation.</title>
        <authorList>
            <person name="Stroehlein A.J."/>
            <person name="Korhonen P.K."/>
            <person name="Lee V.V."/>
            <person name="Ralph S.A."/>
            <person name="Mentink-Kane M."/>
            <person name="You H."/>
            <person name="McManus D.P."/>
            <person name="Tchuente L.T."/>
            <person name="Stothard J.R."/>
            <person name="Kaur P."/>
            <person name="Dudchenko O."/>
            <person name="Aiden E.L."/>
            <person name="Yang B."/>
            <person name="Yang H."/>
            <person name="Emery A.M."/>
            <person name="Webster B.L."/>
            <person name="Brindley P.J."/>
            <person name="Rollinson D."/>
            <person name="Chang B.C.H."/>
            <person name="Gasser R.B."/>
            <person name="Young N.D."/>
        </authorList>
    </citation>
    <scope>NUCLEOTIDE SEQUENCE</scope>
</reference>
<feature type="transmembrane region" description="Helical" evidence="7">
    <location>
        <begin position="12"/>
        <end position="40"/>
    </location>
</feature>
<dbReference type="SUPFAM" id="SSF48726">
    <property type="entry name" value="Immunoglobulin"/>
    <property type="match status" value="2"/>
</dbReference>
<dbReference type="InterPro" id="IPR036179">
    <property type="entry name" value="Ig-like_dom_sf"/>
</dbReference>
<dbReference type="InterPro" id="IPR003599">
    <property type="entry name" value="Ig_sub"/>
</dbReference>
<evidence type="ECO:0000256" key="5">
    <source>
        <dbReference type="ARBA" id="ARBA00023319"/>
    </source>
</evidence>
<comment type="caution">
    <text evidence="9">The sequence shown here is derived from an EMBL/GenBank/DDBJ whole genome shotgun (WGS) entry which is preliminary data.</text>
</comment>
<dbReference type="Gene3D" id="2.60.40.10">
    <property type="entry name" value="Immunoglobulins"/>
    <property type="match status" value="2"/>
</dbReference>